<sequence length="138" mass="15435">MFFASNTVWGQDSVQMGTQSHRLLAYVVSSEDEREALEATLESWEGELVDRDILLVSLGEIVLDTPYGISLSAEEKELWRTLWQLPLGESRFVLVGKDGGAKAFQRSGLDLPLFFELIDSMPMRIAEMKAKSPTANSH</sequence>
<evidence type="ECO:0000259" key="2">
    <source>
        <dbReference type="Pfam" id="PF13778"/>
    </source>
</evidence>
<dbReference type="AlphaFoldDB" id="A0A7X1E8B3"/>
<reference evidence="3 4" key="1">
    <citation type="submission" date="2020-07" db="EMBL/GenBank/DDBJ databases">
        <authorList>
            <person name="Feng X."/>
        </authorList>
    </citation>
    <scope>NUCLEOTIDE SEQUENCE [LARGE SCALE GENOMIC DNA]</scope>
    <source>
        <strain evidence="3 4">JCM23202</strain>
    </source>
</reference>
<proteinExistence type="predicted"/>
<dbReference type="RefSeq" id="WP_185660503.1">
    <property type="nucleotide sequence ID" value="NZ_CAWPOO010000012.1"/>
</dbReference>
<evidence type="ECO:0000313" key="4">
    <source>
        <dbReference type="Proteomes" id="UP000526501"/>
    </source>
</evidence>
<keyword evidence="1" id="KW-0732">Signal</keyword>
<gene>
    <name evidence="3" type="ORF">H5P27_11335</name>
</gene>
<organism evidence="3 4">
    <name type="scientific">Pelagicoccus albus</name>
    <dbReference type="NCBI Taxonomy" id="415222"/>
    <lineage>
        <taxon>Bacteria</taxon>
        <taxon>Pseudomonadati</taxon>
        <taxon>Verrucomicrobiota</taxon>
        <taxon>Opitutia</taxon>
        <taxon>Puniceicoccales</taxon>
        <taxon>Pelagicoccaceae</taxon>
        <taxon>Pelagicoccus</taxon>
    </lineage>
</organism>
<protein>
    <submittedName>
        <fullName evidence="3">DUF4174 domain-containing protein</fullName>
    </submittedName>
</protein>
<keyword evidence="4" id="KW-1185">Reference proteome</keyword>
<dbReference type="InterPro" id="IPR025232">
    <property type="entry name" value="DUF4174"/>
</dbReference>
<dbReference type="Proteomes" id="UP000526501">
    <property type="component" value="Unassembled WGS sequence"/>
</dbReference>
<comment type="caution">
    <text evidence="3">The sequence shown here is derived from an EMBL/GenBank/DDBJ whole genome shotgun (WGS) entry which is preliminary data.</text>
</comment>
<name>A0A7X1E8B3_9BACT</name>
<accession>A0A7X1E8B3</accession>
<evidence type="ECO:0000313" key="3">
    <source>
        <dbReference type="EMBL" id="MBC2606635.1"/>
    </source>
</evidence>
<feature type="domain" description="DUF4174" evidence="2">
    <location>
        <begin position="20"/>
        <end position="127"/>
    </location>
</feature>
<dbReference type="EMBL" id="JACHVC010000012">
    <property type="protein sequence ID" value="MBC2606635.1"/>
    <property type="molecule type" value="Genomic_DNA"/>
</dbReference>
<dbReference type="Pfam" id="PF13778">
    <property type="entry name" value="DUF4174"/>
    <property type="match status" value="1"/>
</dbReference>
<evidence type="ECO:0000256" key="1">
    <source>
        <dbReference type="ARBA" id="ARBA00022729"/>
    </source>
</evidence>